<comment type="caution">
    <text evidence="9">The sequence shown here is derived from an EMBL/GenBank/DDBJ whole genome shotgun (WGS) entry which is preliminary data.</text>
</comment>
<keyword evidence="3" id="KW-0808">Transferase</keyword>
<keyword evidence="4" id="KW-0812">Transmembrane</keyword>
<sequence length="204" mass="24786">MLTSDDWTRAVIVRDPKERVLSAFLDKFTRNKIEFERWCCRGEFCKQKQEEKDFHYFLHRTIDCCNNEHWAPQRRFIDEKWWSMMNFVGHMDTVTEDAHTLLSSVKHQVNGTTLWEYVGSNGWGPEGKSGFMVKDEAKHATNAHDHLREYYTPCLEMFVEKHWATEWQSEYFHFEPYRLFDESEYPPYEECDLQRRNLFEIFNN</sequence>
<evidence type="ECO:0000313" key="10">
    <source>
        <dbReference type="Proteomes" id="UP001054902"/>
    </source>
</evidence>
<protein>
    <submittedName>
        <fullName evidence="9">Uncharacterized protein</fullName>
    </submittedName>
</protein>
<keyword evidence="7" id="KW-0472">Membrane</keyword>
<accession>A0AAD3CK91</accession>
<evidence type="ECO:0000256" key="1">
    <source>
        <dbReference type="ARBA" id="ARBA00004323"/>
    </source>
</evidence>
<evidence type="ECO:0000256" key="4">
    <source>
        <dbReference type="ARBA" id="ARBA00022692"/>
    </source>
</evidence>
<dbReference type="PANTHER" id="PTHR12137">
    <property type="entry name" value="CARBOHYDRATE SULFOTRANSFERASE"/>
    <property type="match status" value="1"/>
</dbReference>
<dbReference type="Proteomes" id="UP001054902">
    <property type="component" value="Unassembled WGS sequence"/>
</dbReference>
<gene>
    <name evidence="9" type="ORF">CTEN210_03603</name>
</gene>
<comment type="similarity">
    <text evidence="2">Belongs to the sulfotransferase 2 family.</text>
</comment>
<evidence type="ECO:0000313" key="9">
    <source>
        <dbReference type="EMBL" id="GFH47128.1"/>
    </source>
</evidence>
<evidence type="ECO:0000256" key="5">
    <source>
        <dbReference type="ARBA" id="ARBA00022989"/>
    </source>
</evidence>
<name>A0AAD3CK91_9STRA</name>
<evidence type="ECO:0000256" key="7">
    <source>
        <dbReference type="ARBA" id="ARBA00023136"/>
    </source>
</evidence>
<keyword evidence="10" id="KW-1185">Reference proteome</keyword>
<dbReference type="Pfam" id="PF03567">
    <property type="entry name" value="Sulfotransfer_2"/>
    <property type="match status" value="1"/>
</dbReference>
<dbReference type="InterPro" id="IPR005331">
    <property type="entry name" value="Sulfotransferase"/>
</dbReference>
<evidence type="ECO:0000256" key="3">
    <source>
        <dbReference type="ARBA" id="ARBA00022679"/>
    </source>
</evidence>
<comment type="subcellular location">
    <subcellularLocation>
        <location evidence="1">Golgi apparatus membrane</location>
        <topology evidence="1">Single-pass type II membrane protein</topology>
    </subcellularLocation>
</comment>
<reference evidence="9 10" key="1">
    <citation type="journal article" date="2021" name="Sci. Rep.">
        <title>The genome of the diatom Chaetoceros tenuissimus carries an ancient integrated fragment of an extant virus.</title>
        <authorList>
            <person name="Hongo Y."/>
            <person name="Kimura K."/>
            <person name="Takaki Y."/>
            <person name="Yoshida Y."/>
            <person name="Baba S."/>
            <person name="Kobayashi G."/>
            <person name="Nagasaki K."/>
            <person name="Hano T."/>
            <person name="Tomaru Y."/>
        </authorList>
    </citation>
    <scope>NUCLEOTIDE SEQUENCE [LARGE SCALE GENOMIC DNA]</scope>
    <source>
        <strain evidence="9 10">NIES-3715</strain>
    </source>
</reference>
<dbReference type="EMBL" id="BLLK01000022">
    <property type="protein sequence ID" value="GFH47128.1"/>
    <property type="molecule type" value="Genomic_DNA"/>
</dbReference>
<dbReference type="PANTHER" id="PTHR12137:SF54">
    <property type="entry name" value="CARBOHYDRATE SULFOTRANSFERASE"/>
    <property type="match status" value="1"/>
</dbReference>
<evidence type="ECO:0000256" key="6">
    <source>
        <dbReference type="ARBA" id="ARBA00023034"/>
    </source>
</evidence>
<keyword evidence="5" id="KW-1133">Transmembrane helix</keyword>
<dbReference type="GO" id="GO:0008146">
    <property type="term" value="F:sulfotransferase activity"/>
    <property type="evidence" value="ECO:0007669"/>
    <property type="project" value="InterPro"/>
</dbReference>
<dbReference type="AlphaFoldDB" id="A0AAD3CK91"/>
<dbReference type="GO" id="GO:0000139">
    <property type="term" value="C:Golgi membrane"/>
    <property type="evidence" value="ECO:0007669"/>
    <property type="project" value="UniProtKB-SubCell"/>
</dbReference>
<evidence type="ECO:0000256" key="8">
    <source>
        <dbReference type="ARBA" id="ARBA00023180"/>
    </source>
</evidence>
<proteinExistence type="inferred from homology"/>
<evidence type="ECO:0000256" key="2">
    <source>
        <dbReference type="ARBA" id="ARBA00006339"/>
    </source>
</evidence>
<keyword evidence="8" id="KW-0325">Glycoprotein</keyword>
<dbReference type="GO" id="GO:0016051">
    <property type="term" value="P:carbohydrate biosynthetic process"/>
    <property type="evidence" value="ECO:0007669"/>
    <property type="project" value="InterPro"/>
</dbReference>
<organism evidence="9 10">
    <name type="scientific">Chaetoceros tenuissimus</name>
    <dbReference type="NCBI Taxonomy" id="426638"/>
    <lineage>
        <taxon>Eukaryota</taxon>
        <taxon>Sar</taxon>
        <taxon>Stramenopiles</taxon>
        <taxon>Ochrophyta</taxon>
        <taxon>Bacillariophyta</taxon>
        <taxon>Coscinodiscophyceae</taxon>
        <taxon>Chaetocerotophycidae</taxon>
        <taxon>Chaetocerotales</taxon>
        <taxon>Chaetocerotaceae</taxon>
        <taxon>Chaetoceros</taxon>
    </lineage>
</organism>
<keyword evidence="6" id="KW-0333">Golgi apparatus</keyword>
<dbReference type="InterPro" id="IPR018011">
    <property type="entry name" value="Carb_sulfotrans_8-10"/>
</dbReference>